<dbReference type="PANTHER" id="PTHR30329">
    <property type="entry name" value="STATOR ELEMENT OF FLAGELLAR MOTOR COMPLEX"/>
    <property type="match status" value="1"/>
</dbReference>
<evidence type="ECO:0000256" key="4">
    <source>
        <dbReference type="PROSITE-ProRule" id="PRU00473"/>
    </source>
</evidence>
<reference evidence="7" key="1">
    <citation type="journal article" date="2014" name="Int. J. Syst. Evol. Microbiol.">
        <title>Complete genome sequence of Corynebacterium casei LMG S-19264T (=DSM 44701T), isolated from a smear-ripened cheese.</title>
        <authorList>
            <consortium name="US DOE Joint Genome Institute (JGI-PGF)"/>
            <person name="Walter F."/>
            <person name="Albersmeier A."/>
            <person name="Kalinowski J."/>
            <person name="Ruckert C."/>
        </authorList>
    </citation>
    <scope>NUCLEOTIDE SEQUENCE</scope>
    <source>
        <strain evidence="7">CGMCC 1.12785</strain>
    </source>
</reference>
<accession>A0A8J2TXM9</accession>
<gene>
    <name evidence="7" type="ORF">GCM10011333_15570</name>
</gene>
<protein>
    <recommendedName>
        <fullName evidence="6">OmpA-like domain-containing protein</fullName>
    </recommendedName>
</protein>
<dbReference type="PROSITE" id="PS51123">
    <property type="entry name" value="OMPA_2"/>
    <property type="match status" value="1"/>
</dbReference>
<dbReference type="Pfam" id="PF00691">
    <property type="entry name" value="OmpA"/>
    <property type="match status" value="1"/>
</dbReference>
<reference evidence="7" key="2">
    <citation type="submission" date="2020-09" db="EMBL/GenBank/DDBJ databases">
        <authorList>
            <person name="Sun Q."/>
            <person name="Zhou Y."/>
        </authorList>
    </citation>
    <scope>NUCLEOTIDE SEQUENCE</scope>
    <source>
        <strain evidence="7">CGMCC 1.12785</strain>
    </source>
</reference>
<dbReference type="AlphaFoldDB" id="A0A8J2TXM9"/>
<dbReference type="EMBL" id="BMFY01000005">
    <property type="protein sequence ID" value="GGA13472.1"/>
    <property type="molecule type" value="Genomic_DNA"/>
</dbReference>
<feature type="region of interest" description="Disordered" evidence="5">
    <location>
        <begin position="1"/>
        <end position="26"/>
    </location>
</feature>
<dbReference type="Proteomes" id="UP000616114">
    <property type="component" value="Unassembled WGS sequence"/>
</dbReference>
<evidence type="ECO:0000313" key="7">
    <source>
        <dbReference type="EMBL" id="GGA13472.1"/>
    </source>
</evidence>
<dbReference type="SUPFAM" id="SSF103088">
    <property type="entry name" value="OmpA-like"/>
    <property type="match status" value="1"/>
</dbReference>
<feature type="domain" description="OmpA-like" evidence="6">
    <location>
        <begin position="317"/>
        <end position="441"/>
    </location>
</feature>
<dbReference type="Gene3D" id="3.30.1330.60">
    <property type="entry name" value="OmpA-like domain"/>
    <property type="match status" value="1"/>
</dbReference>
<organism evidence="7 8">
    <name type="scientific">Sediminivirga luteola</name>
    <dbReference type="NCBI Taxonomy" id="1774748"/>
    <lineage>
        <taxon>Bacteria</taxon>
        <taxon>Bacillati</taxon>
        <taxon>Actinomycetota</taxon>
        <taxon>Actinomycetes</taxon>
        <taxon>Micrococcales</taxon>
        <taxon>Brevibacteriaceae</taxon>
        <taxon>Sediminivirga</taxon>
    </lineage>
</organism>
<dbReference type="GO" id="GO:0009279">
    <property type="term" value="C:cell outer membrane"/>
    <property type="evidence" value="ECO:0007669"/>
    <property type="project" value="UniProtKB-SubCell"/>
</dbReference>
<keyword evidence="8" id="KW-1185">Reference proteome</keyword>
<proteinExistence type="predicted"/>
<evidence type="ECO:0000256" key="5">
    <source>
        <dbReference type="SAM" id="MobiDB-lite"/>
    </source>
</evidence>
<dbReference type="PRINTS" id="PR01021">
    <property type="entry name" value="OMPADOMAIN"/>
</dbReference>
<dbReference type="CDD" id="cd07185">
    <property type="entry name" value="OmpA_C-like"/>
    <property type="match status" value="1"/>
</dbReference>
<evidence type="ECO:0000313" key="8">
    <source>
        <dbReference type="Proteomes" id="UP000616114"/>
    </source>
</evidence>
<comment type="subcellular location">
    <subcellularLocation>
        <location evidence="1">Cell outer membrane</location>
    </subcellularLocation>
</comment>
<dbReference type="InterPro" id="IPR036737">
    <property type="entry name" value="OmpA-like_sf"/>
</dbReference>
<keyword evidence="3" id="KW-0998">Cell outer membrane</keyword>
<dbReference type="InterPro" id="IPR050330">
    <property type="entry name" value="Bact_OuterMem_StrucFunc"/>
</dbReference>
<comment type="caution">
    <text evidence="7">The sequence shown here is derived from an EMBL/GenBank/DDBJ whole genome shotgun (WGS) entry which is preliminary data.</text>
</comment>
<evidence type="ECO:0000256" key="1">
    <source>
        <dbReference type="ARBA" id="ARBA00004442"/>
    </source>
</evidence>
<evidence type="ECO:0000259" key="6">
    <source>
        <dbReference type="PROSITE" id="PS51123"/>
    </source>
</evidence>
<dbReference type="RefSeq" id="WP_272905576.1">
    <property type="nucleotide sequence ID" value="NZ_BMFY01000005.1"/>
</dbReference>
<evidence type="ECO:0000256" key="3">
    <source>
        <dbReference type="ARBA" id="ARBA00023237"/>
    </source>
</evidence>
<evidence type="ECO:0000256" key="2">
    <source>
        <dbReference type="ARBA" id="ARBA00023136"/>
    </source>
</evidence>
<name>A0A8J2TXM9_9MICO</name>
<keyword evidence="2 4" id="KW-0472">Membrane</keyword>
<sequence>MAAFPPPQNAQSPKEPHDAVAPANPRMRPLRRRFLSRHGALPAMVLAGVLALAGCTGVDANGNEGADADGQPQETSAQAEPAIVEEDGFWRANTLPEPLAEAVFTLPSAQLDGEVASAQLQVLSLDSDGEFARMVLAWLPPADGAFLGSERLAAHEAIASGVPFVRLVDTENGELIEPLRSEHGGNFDASAAPQVQEAGDSDAVNRAGCICSYSAGSDEAAAGQPDRTELIFLDFPAPQSAAVEVFAGEWHEPLPDVPVSQSQPFEFPDDGLSGFTMVDVSSDRPGEVYGGGARYARTTALTGRSESLTGVSTARSGETQEVSLPSDVLFEFDSDELDSDAQRIVGEVAQKLNAEAAGQTVVIEGHTDNQGAEDYNQDLSERRAQSVAEEISGQLDDGITVETEGHGMSRPLVPNTDAAGEAIPENQQRNRRVGFRYTAVEDSGNQIDLGFEGLEELPEAEETETAEGAQASFLLAAPEGDSSGTEVRFDVLDASSDGEHGTLRVAFADPDGGTATEVFQGNPLEQDSAHFGRNPFGFTSAPGMNNISIVDVSGETMYYPVNAGAEGCLCTEVAGTGRDLFAEGSPMFARFQLPEAVEGPLVLRVPAAGQFELPESVVQQLTGGR</sequence>
<dbReference type="InterPro" id="IPR006664">
    <property type="entry name" value="OMP_bac"/>
</dbReference>
<dbReference type="PANTHER" id="PTHR30329:SF21">
    <property type="entry name" value="LIPOPROTEIN YIAD-RELATED"/>
    <property type="match status" value="1"/>
</dbReference>
<dbReference type="InterPro" id="IPR006665">
    <property type="entry name" value="OmpA-like"/>
</dbReference>